<sequence>MVLDQSITILVAEDNSLVRKEINRGLRMRGYERIMEAANGREAVAKTCSHRPDIVLMDIRMPELSGLEAARQIQDCCPTPVVILTAYKSQDFVQKAGKAGVGAYLTKPPKPEELERAITIAMARHSDLMELRRLNKELELALDEVKRLRGILPICANCKKIRDDQGYWQHIETYIRDHSEADFSHGICPDCVRELYPDFNE</sequence>
<gene>
    <name evidence="3" type="ORF">H8D96_04290</name>
</gene>
<dbReference type="Proteomes" id="UP000605201">
    <property type="component" value="Unassembled WGS sequence"/>
</dbReference>
<comment type="caution">
    <text evidence="3">The sequence shown here is derived from an EMBL/GenBank/DDBJ whole genome shotgun (WGS) entry which is preliminary data.</text>
</comment>
<dbReference type="EMBL" id="JACNIG010000113">
    <property type="protein sequence ID" value="MBC8431118.1"/>
    <property type="molecule type" value="Genomic_DNA"/>
</dbReference>
<keyword evidence="1" id="KW-0597">Phosphoprotein</keyword>
<name>A0A8J6NYW7_9BACT</name>
<dbReference type="GO" id="GO:0000160">
    <property type="term" value="P:phosphorelay signal transduction system"/>
    <property type="evidence" value="ECO:0007669"/>
    <property type="project" value="InterPro"/>
</dbReference>
<feature type="modified residue" description="4-aspartylphosphate" evidence="1">
    <location>
        <position position="58"/>
    </location>
</feature>
<organism evidence="3 4">
    <name type="scientific">Candidatus Desulfatibia vada</name>
    <dbReference type="NCBI Taxonomy" id="2841696"/>
    <lineage>
        <taxon>Bacteria</taxon>
        <taxon>Pseudomonadati</taxon>
        <taxon>Thermodesulfobacteriota</taxon>
        <taxon>Desulfobacteria</taxon>
        <taxon>Desulfobacterales</taxon>
        <taxon>Desulfobacterales incertae sedis</taxon>
        <taxon>Candidatus Desulfatibia</taxon>
    </lineage>
</organism>
<dbReference type="Gene3D" id="3.40.50.2300">
    <property type="match status" value="1"/>
</dbReference>
<dbReference type="AlphaFoldDB" id="A0A8J6NYW7"/>
<dbReference type="InterPro" id="IPR001789">
    <property type="entry name" value="Sig_transdc_resp-reg_receiver"/>
</dbReference>
<evidence type="ECO:0000259" key="2">
    <source>
        <dbReference type="PROSITE" id="PS50110"/>
    </source>
</evidence>
<dbReference type="SUPFAM" id="SSF52172">
    <property type="entry name" value="CheY-like"/>
    <property type="match status" value="1"/>
</dbReference>
<dbReference type="Pfam" id="PF00072">
    <property type="entry name" value="Response_reg"/>
    <property type="match status" value="1"/>
</dbReference>
<dbReference type="PROSITE" id="PS50110">
    <property type="entry name" value="RESPONSE_REGULATORY"/>
    <property type="match status" value="1"/>
</dbReference>
<evidence type="ECO:0000256" key="1">
    <source>
        <dbReference type="PROSITE-ProRule" id="PRU00169"/>
    </source>
</evidence>
<protein>
    <submittedName>
        <fullName evidence="3">Response regulator</fullName>
    </submittedName>
</protein>
<dbReference type="PANTHER" id="PTHR43228:SF6">
    <property type="entry name" value="RESPONSE REGULATOR RECEIVER"/>
    <property type="match status" value="1"/>
</dbReference>
<dbReference type="InterPro" id="IPR052048">
    <property type="entry name" value="ST_Response_Regulator"/>
</dbReference>
<dbReference type="InterPro" id="IPR011006">
    <property type="entry name" value="CheY-like_superfamily"/>
</dbReference>
<reference evidence="3 4" key="1">
    <citation type="submission" date="2020-08" db="EMBL/GenBank/DDBJ databases">
        <title>Bridging the membrane lipid divide: bacteria of the FCB group superphylum have the potential to synthesize archaeal ether lipids.</title>
        <authorList>
            <person name="Villanueva L."/>
            <person name="Von Meijenfeldt F.A.B."/>
            <person name="Westbye A.B."/>
            <person name="Yadav S."/>
            <person name="Hopmans E.C."/>
            <person name="Dutilh B.E."/>
            <person name="Sinninghe Damste J.S."/>
        </authorList>
    </citation>
    <scope>NUCLEOTIDE SEQUENCE [LARGE SCALE GENOMIC DNA]</scope>
    <source>
        <strain evidence="3">NIOZ-UU17</strain>
    </source>
</reference>
<dbReference type="SMART" id="SM00448">
    <property type="entry name" value="REC"/>
    <property type="match status" value="1"/>
</dbReference>
<proteinExistence type="predicted"/>
<accession>A0A8J6NYW7</accession>
<evidence type="ECO:0000313" key="3">
    <source>
        <dbReference type="EMBL" id="MBC8431118.1"/>
    </source>
</evidence>
<feature type="domain" description="Response regulatory" evidence="2">
    <location>
        <begin position="8"/>
        <end position="122"/>
    </location>
</feature>
<evidence type="ECO:0000313" key="4">
    <source>
        <dbReference type="Proteomes" id="UP000605201"/>
    </source>
</evidence>
<dbReference type="PANTHER" id="PTHR43228">
    <property type="entry name" value="TWO-COMPONENT RESPONSE REGULATOR"/>
    <property type="match status" value="1"/>
</dbReference>